<dbReference type="Proteomes" id="UP001060215">
    <property type="component" value="Chromosome 2"/>
</dbReference>
<comment type="caution">
    <text evidence="1">The sequence shown here is derived from an EMBL/GenBank/DDBJ whole genome shotgun (WGS) entry which is preliminary data.</text>
</comment>
<keyword evidence="1" id="KW-0675">Receptor</keyword>
<keyword evidence="1" id="KW-0418">Kinase</keyword>
<sequence>MARSEEEEVKQALVRFMEKLPLERSNRPNFWLGCEYRPCSGKWQGVTCDSQSQSVKRIVLDERNLTGVLMPFLFATTSSLLVLSLNDNVPPNLSKVSGLLSFLVQDNQLSGEIPKFDFSNLAQFNVSNNNFSGAIPDVKGRFNTSSFGRKGAVDKTGVEKERELHDNSNKISGTLSEFKTGEFAYRSEYSITSFENGTAASPLVVLSSPVVNGLKFEELLQAPAVLVGRGKHGSLYKVILDGGVTLAVKRIKDCRIQKGRFQEEDGEDRPSEASKSVASLGFKLLLKSKRDGRQQAQARPKGQTPSRRNLDFQTAADADADDGVVFSVETLSSSTTPPHPQPPRPPANYPNTPTSPKKP</sequence>
<name>A0ACC0HVR3_9ERIC</name>
<organism evidence="1 2">
    <name type="scientific">Camellia lanceoleosa</name>
    <dbReference type="NCBI Taxonomy" id="1840588"/>
    <lineage>
        <taxon>Eukaryota</taxon>
        <taxon>Viridiplantae</taxon>
        <taxon>Streptophyta</taxon>
        <taxon>Embryophyta</taxon>
        <taxon>Tracheophyta</taxon>
        <taxon>Spermatophyta</taxon>
        <taxon>Magnoliopsida</taxon>
        <taxon>eudicotyledons</taxon>
        <taxon>Gunneridae</taxon>
        <taxon>Pentapetalae</taxon>
        <taxon>asterids</taxon>
        <taxon>Ericales</taxon>
        <taxon>Theaceae</taxon>
        <taxon>Camellia</taxon>
    </lineage>
</organism>
<evidence type="ECO:0000313" key="2">
    <source>
        <dbReference type="Proteomes" id="UP001060215"/>
    </source>
</evidence>
<accession>A0ACC0HVR3</accession>
<keyword evidence="2" id="KW-1185">Reference proteome</keyword>
<dbReference type="EMBL" id="CM045759">
    <property type="protein sequence ID" value="KAI8017425.1"/>
    <property type="molecule type" value="Genomic_DNA"/>
</dbReference>
<gene>
    <name evidence="1" type="ORF">LOK49_LG04G02047</name>
</gene>
<protein>
    <submittedName>
        <fullName evidence="1">Inactive receptor kinase</fullName>
    </submittedName>
</protein>
<evidence type="ECO:0000313" key="1">
    <source>
        <dbReference type="EMBL" id="KAI8017425.1"/>
    </source>
</evidence>
<proteinExistence type="predicted"/>
<reference evidence="1 2" key="1">
    <citation type="journal article" date="2022" name="Plant J.">
        <title>Chromosome-level genome of Camellia lanceoleosa provides a valuable resource for understanding genome evolution and self-incompatibility.</title>
        <authorList>
            <person name="Gong W."/>
            <person name="Xiao S."/>
            <person name="Wang L."/>
            <person name="Liao Z."/>
            <person name="Chang Y."/>
            <person name="Mo W."/>
            <person name="Hu G."/>
            <person name="Li W."/>
            <person name="Zhao G."/>
            <person name="Zhu H."/>
            <person name="Hu X."/>
            <person name="Ji K."/>
            <person name="Xiang X."/>
            <person name="Song Q."/>
            <person name="Yuan D."/>
            <person name="Jin S."/>
            <person name="Zhang L."/>
        </authorList>
    </citation>
    <scope>NUCLEOTIDE SEQUENCE [LARGE SCALE GENOMIC DNA]</scope>
    <source>
        <strain evidence="1">SQ_2022a</strain>
    </source>
</reference>
<keyword evidence="1" id="KW-0808">Transferase</keyword>